<keyword evidence="7" id="KW-0055">Arginine biosynthesis</keyword>
<dbReference type="AlphaFoldDB" id="A0A940P506"/>
<gene>
    <name evidence="7 11" type="primary">argR</name>
    <name evidence="11" type="ORF">I6N95_02415</name>
</gene>
<dbReference type="InterPro" id="IPR001669">
    <property type="entry name" value="Arg_repress"/>
</dbReference>
<accession>A0A940P506</accession>
<dbReference type="Gene3D" id="3.30.1360.40">
    <property type="match status" value="1"/>
</dbReference>
<comment type="function">
    <text evidence="7">Regulates arginine biosynthesis genes.</text>
</comment>
<dbReference type="NCBIfam" id="TIGR01529">
    <property type="entry name" value="argR_whole"/>
    <property type="match status" value="1"/>
</dbReference>
<evidence type="ECO:0000259" key="9">
    <source>
        <dbReference type="Pfam" id="PF01316"/>
    </source>
</evidence>
<comment type="subcellular location">
    <subcellularLocation>
        <location evidence="1 7">Cytoplasm</location>
    </subcellularLocation>
</comment>
<dbReference type="InterPro" id="IPR036251">
    <property type="entry name" value="Arg_repress_C_sf"/>
</dbReference>
<dbReference type="GO" id="GO:0003700">
    <property type="term" value="F:DNA-binding transcription factor activity"/>
    <property type="evidence" value="ECO:0007669"/>
    <property type="project" value="UniProtKB-UniRule"/>
</dbReference>
<dbReference type="PANTHER" id="PTHR34471">
    <property type="entry name" value="ARGININE REPRESSOR"/>
    <property type="match status" value="1"/>
</dbReference>
<dbReference type="GO" id="GO:0051259">
    <property type="term" value="P:protein complex oligomerization"/>
    <property type="evidence" value="ECO:0007669"/>
    <property type="project" value="InterPro"/>
</dbReference>
<dbReference type="Pfam" id="PF01316">
    <property type="entry name" value="Arg_repressor"/>
    <property type="match status" value="1"/>
</dbReference>
<keyword evidence="5 7" id="KW-0238">DNA-binding</keyword>
<reference evidence="11" key="1">
    <citation type="submission" date="2020-12" db="EMBL/GenBank/DDBJ databases">
        <title>Vagococcus allomyrinae sp. nov. and Enterococcus lavae sp. nov., isolated from the larvae of Allomyrina dichotoma.</title>
        <authorList>
            <person name="Lee S.D."/>
        </authorList>
    </citation>
    <scope>NUCLEOTIDE SEQUENCE</scope>
    <source>
        <strain evidence="11">BWB3-3</strain>
    </source>
</reference>
<comment type="similarity">
    <text evidence="2 7">Belongs to the ArgR family.</text>
</comment>
<dbReference type="GO" id="GO:0003677">
    <property type="term" value="F:DNA binding"/>
    <property type="evidence" value="ECO:0007669"/>
    <property type="project" value="UniProtKB-KW"/>
</dbReference>
<dbReference type="InterPro" id="IPR036388">
    <property type="entry name" value="WH-like_DNA-bd_sf"/>
</dbReference>
<dbReference type="InterPro" id="IPR020899">
    <property type="entry name" value="Arg_repress_C"/>
</dbReference>
<protein>
    <recommendedName>
        <fullName evidence="7 8">Arginine repressor</fullName>
    </recommendedName>
</protein>
<evidence type="ECO:0000256" key="7">
    <source>
        <dbReference type="HAMAP-Rule" id="MF_00173"/>
    </source>
</evidence>
<dbReference type="SUPFAM" id="SSF46785">
    <property type="entry name" value="Winged helix' DNA-binding domain"/>
    <property type="match status" value="1"/>
</dbReference>
<evidence type="ECO:0000256" key="2">
    <source>
        <dbReference type="ARBA" id="ARBA00008316"/>
    </source>
</evidence>
<sequence length="151" mass="16594">MKKSSRQAIIKKLIQAHEIETQEELIAILDQEGIQATQATVSRDIRELGIVKAHGNNGEVKYVIIEQNQPVNGERFREMVADSVERVTLAQFIVVIQTSLGSANMLAAIIDELQLDKVAGTIAGADTIAIITQSNQAANELHQLILSYMED</sequence>
<dbReference type="GO" id="GO:0034618">
    <property type="term" value="F:arginine binding"/>
    <property type="evidence" value="ECO:0007669"/>
    <property type="project" value="InterPro"/>
</dbReference>
<keyword evidence="4 7" id="KW-0805">Transcription regulation</keyword>
<evidence type="ECO:0000256" key="1">
    <source>
        <dbReference type="ARBA" id="ARBA00004496"/>
    </source>
</evidence>
<comment type="caution">
    <text evidence="11">The sequence shown here is derived from an EMBL/GenBank/DDBJ whole genome shotgun (WGS) entry which is preliminary data.</text>
</comment>
<name>A0A940P506_9ENTE</name>
<dbReference type="RefSeq" id="WP_209524738.1">
    <property type="nucleotide sequence ID" value="NZ_JAEEGA010000001.1"/>
</dbReference>
<dbReference type="EMBL" id="JAEEGA010000001">
    <property type="protein sequence ID" value="MBP1039856.1"/>
    <property type="molecule type" value="Genomic_DNA"/>
</dbReference>
<evidence type="ECO:0000313" key="11">
    <source>
        <dbReference type="EMBL" id="MBP1039856.1"/>
    </source>
</evidence>
<feature type="domain" description="Arginine repressor C-terminal" evidence="10">
    <location>
        <begin position="81"/>
        <end position="145"/>
    </location>
</feature>
<dbReference type="SUPFAM" id="SSF55252">
    <property type="entry name" value="C-terminal domain of arginine repressor"/>
    <property type="match status" value="1"/>
</dbReference>
<keyword evidence="6 7" id="KW-0804">Transcription</keyword>
<dbReference type="GO" id="GO:0006526">
    <property type="term" value="P:L-arginine biosynthetic process"/>
    <property type="evidence" value="ECO:0007669"/>
    <property type="project" value="UniProtKB-KW"/>
</dbReference>
<keyword evidence="7" id="KW-0678">Repressor</keyword>
<dbReference type="PANTHER" id="PTHR34471:SF1">
    <property type="entry name" value="ARGININE REPRESSOR"/>
    <property type="match status" value="1"/>
</dbReference>
<dbReference type="Pfam" id="PF02863">
    <property type="entry name" value="Arg_repressor_C"/>
    <property type="match status" value="1"/>
</dbReference>
<dbReference type="HAMAP" id="MF_00173">
    <property type="entry name" value="Arg_repressor"/>
    <property type="match status" value="1"/>
</dbReference>
<dbReference type="Proteomes" id="UP000674938">
    <property type="component" value="Unassembled WGS sequence"/>
</dbReference>
<dbReference type="InterPro" id="IPR036390">
    <property type="entry name" value="WH_DNA-bd_sf"/>
</dbReference>
<dbReference type="GO" id="GO:0005737">
    <property type="term" value="C:cytoplasm"/>
    <property type="evidence" value="ECO:0007669"/>
    <property type="project" value="UniProtKB-SubCell"/>
</dbReference>
<evidence type="ECO:0000256" key="5">
    <source>
        <dbReference type="ARBA" id="ARBA00023125"/>
    </source>
</evidence>
<evidence type="ECO:0000259" key="10">
    <source>
        <dbReference type="Pfam" id="PF02863"/>
    </source>
</evidence>
<comment type="pathway">
    <text evidence="7">Amino-acid biosynthesis; L-arginine biosynthesis [regulation].</text>
</comment>
<evidence type="ECO:0000256" key="3">
    <source>
        <dbReference type="ARBA" id="ARBA00022490"/>
    </source>
</evidence>
<evidence type="ECO:0000256" key="8">
    <source>
        <dbReference type="NCBIfam" id="TIGR01529"/>
    </source>
</evidence>
<keyword evidence="12" id="KW-1185">Reference proteome</keyword>
<dbReference type="InterPro" id="IPR020900">
    <property type="entry name" value="Arg_repress_DNA-bd"/>
</dbReference>
<keyword evidence="7" id="KW-0028">Amino-acid biosynthesis</keyword>
<keyword evidence="3 7" id="KW-0963">Cytoplasm</keyword>
<evidence type="ECO:0000256" key="4">
    <source>
        <dbReference type="ARBA" id="ARBA00023015"/>
    </source>
</evidence>
<organism evidence="11 12">
    <name type="scientific">Vagococcus allomyrinae</name>
    <dbReference type="NCBI Taxonomy" id="2794353"/>
    <lineage>
        <taxon>Bacteria</taxon>
        <taxon>Bacillati</taxon>
        <taxon>Bacillota</taxon>
        <taxon>Bacilli</taxon>
        <taxon>Lactobacillales</taxon>
        <taxon>Enterococcaceae</taxon>
        <taxon>Vagococcus</taxon>
    </lineage>
</organism>
<proteinExistence type="inferred from homology"/>
<dbReference type="Gene3D" id="1.10.10.10">
    <property type="entry name" value="Winged helix-like DNA-binding domain superfamily/Winged helix DNA-binding domain"/>
    <property type="match status" value="1"/>
</dbReference>
<feature type="domain" description="Arginine repressor DNA-binding" evidence="9">
    <location>
        <begin position="1"/>
        <end position="68"/>
    </location>
</feature>
<dbReference type="PRINTS" id="PR01467">
    <property type="entry name" value="ARGREPRESSOR"/>
</dbReference>
<evidence type="ECO:0000313" key="12">
    <source>
        <dbReference type="Proteomes" id="UP000674938"/>
    </source>
</evidence>
<evidence type="ECO:0000256" key="6">
    <source>
        <dbReference type="ARBA" id="ARBA00023163"/>
    </source>
</evidence>
<dbReference type="GO" id="GO:1900079">
    <property type="term" value="P:regulation of arginine biosynthetic process"/>
    <property type="evidence" value="ECO:0007669"/>
    <property type="project" value="UniProtKB-UniRule"/>
</dbReference>